<dbReference type="EMBL" id="NPEI01000002">
    <property type="protein sequence ID" value="PKA16938.1"/>
    <property type="molecule type" value="Genomic_DNA"/>
</dbReference>
<dbReference type="InterPro" id="IPR003646">
    <property type="entry name" value="SH3-like_bac-type"/>
</dbReference>
<evidence type="ECO:0000313" key="3">
    <source>
        <dbReference type="Proteomes" id="UP000231857"/>
    </source>
</evidence>
<feature type="domain" description="SH3b" evidence="1">
    <location>
        <begin position="34"/>
        <end position="105"/>
    </location>
</feature>
<dbReference type="Gene3D" id="2.30.30.40">
    <property type="entry name" value="SH3 Domains"/>
    <property type="match status" value="1"/>
</dbReference>
<accession>A0ABX4PMU9</accession>
<keyword evidence="3" id="KW-1185">Reference proteome</keyword>
<evidence type="ECO:0000259" key="1">
    <source>
        <dbReference type="PROSITE" id="PS51781"/>
    </source>
</evidence>
<proteinExistence type="predicted"/>
<evidence type="ECO:0000313" key="2">
    <source>
        <dbReference type="EMBL" id="PKA16938.1"/>
    </source>
</evidence>
<name>A0ABX4PMU9_9LEPT</name>
<dbReference type="Proteomes" id="UP000231857">
    <property type="component" value="Unassembled WGS sequence"/>
</dbReference>
<reference evidence="2 3" key="1">
    <citation type="submission" date="2017-07" db="EMBL/GenBank/DDBJ databases">
        <title>Leptospira spp. isolated from tropical soils.</title>
        <authorList>
            <person name="Thibeaux R."/>
            <person name="Iraola G."/>
            <person name="Ferres I."/>
            <person name="Bierque E."/>
            <person name="Girault D."/>
            <person name="Soupe-Gilbert M.-E."/>
            <person name="Picardeau M."/>
            <person name="Goarant C."/>
        </authorList>
    </citation>
    <scope>NUCLEOTIDE SEQUENCE [LARGE SCALE GENOMIC DNA]</scope>
    <source>
        <strain evidence="2 3">ATI7-C-A2</strain>
    </source>
</reference>
<protein>
    <recommendedName>
        <fullName evidence="1">SH3b domain-containing protein</fullName>
    </recommendedName>
</protein>
<organism evidence="2 3">
    <name type="scientific">Leptospira haakeii</name>
    <dbReference type="NCBI Taxonomy" id="2023198"/>
    <lineage>
        <taxon>Bacteria</taxon>
        <taxon>Pseudomonadati</taxon>
        <taxon>Spirochaetota</taxon>
        <taxon>Spirochaetia</taxon>
        <taxon>Leptospirales</taxon>
        <taxon>Leptospiraceae</taxon>
        <taxon>Leptospira</taxon>
    </lineage>
</organism>
<gene>
    <name evidence="2" type="ORF">CH363_05960</name>
</gene>
<sequence>MYPRAVFIFFLFFLSDCITLKSIPESELRKIEFSKLNTYYAGKDGNGYETPNLQSLIILKFSKGQKVKILETLSDIRRNLYGWVLVQNEFGEQAWIRQDSISAKLLPNEGIGEIYSVSARLRKGRDNEKPKPGENLGLILDLFIHQGEIISFGSWERKKYKQYKVGSKERLKYLSKSKGQVLELGNARRLGEQYDGETGCWFGYEYNSKIGLQESEINSTQDLVFGGDIYPKFPDGEIQNGVTDEKYIQILNRISNDLSKYSSIEEIKKGTVRPLKCEGEHCHTAAWILPDKTYLFSTIEAIFTGEVRRHYSLFLIVLIKDGREKLISFLFDKSSESIGRFFYKITDMDSNGIPEIWIEDINSHGESFEEKIFLLDRDSFIPLGTRYWTGC</sequence>
<comment type="caution">
    <text evidence="2">The sequence shown here is derived from an EMBL/GenBank/DDBJ whole genome shotgun (WGS) entry which is preliminary data.</text>
</comment>
<dbReference type="PROSITE" id="PS51781">
    <property type="entry name" value="SH3B"/>
    <property type="match status" value="1"/>
</dbReference>